<comment type="similarity">
    <text evidence="4">Belongs to the metallophosphoesterase superfamily.</text>
</comment>
<dbReference type="Gene3D" id="3.60.21.10">
    <property type="match status" value="1"/>
</dbReference>
<dbReference type="EMBL" id="SIJB01000028">
    <property type="protein sequence ID" value="NBI29803.1"/>
    <property type="molecule type" value="Genomic_DNA"/>
</dbReference>
<accession>A0A6N9Q4W1</accession>
<comment type="cofactor">
    <cofactor evidence="1">
        <name>a divalent metal cation</name>
        <dbReference type="ChEBI" id="CHEBI:60240"/>
    </cofactor>
</comment>
<dbReference type="AlphaFoldDB" id="A0A6N9Q4W1"/>
<dbReference type="GO" id="GO:0046872">
    <property type="term" value="F:metal ion binding"/>
    <property type="evidence" value="ECO:0007669"/>
    <property type="project" value="UniProtKB-KW"/>
</dbReference>
<dbReference type="PANTHER" id="PTHR31302">
    <property type="entry name" value="TRANSMEMBRANE PROTEIN WITH METALLOPHOSPHOESTERASE DOMAIN-RELATED"/>
    <property type="match status" value="1"/>
</dbReference>
<feature type="domain" description="Calcineurin-like phosphoesterase" evidence="5">
    <location>
        <begin position="59"/>
        <end position="223"/>
    </location>
</feature>
<evidence type="ECO:0000256" key="1">
    <source>
        <dbReference type="ARBA" id="ARBA00001968"/>
    </source>
</evidence>
<dbReference type="InterPro" id="IPR029052">
    <property type="entry name" value="Metallo-depent_PP-like"/>
</dbReference>
<organism evidence="6 7">
    <name type="scientific">Chengkuizengella marina</name>
    <dbReference type="NCBI Taxonomy" id="2507566"/>
    <lineage>
        <taxon>Bacteria</taxon>
        <taxon>Bacillati</taxon>
        <taxon>Bacillota</taxon>
        <taxon>Bacilli</taxon>
        <taxon>Bacillales</taxon>
        <taxon>Paenibacillaceae</taxon>
        <taxon>Chengkuizengella</taxon>
    </lineage>
</organism>
<dbReference type="FunFam" id="3.60.21.10:FF:000028">
    <property type="entry name" value="Putative metallophosphoesterase"/>
    <property type="match status" value="1"/>
</dbReference>
<gene>
    <name evidence="6" type="ORF">ERL59_12630</name>
</gene>
<comment type="caution">
    <text evidence="6">The sequence shown here is derived from an EMBL/GenBank/DDBJ whole genome shotgun (WGS) entry which is preliminary data.</text>
</comment>
<dbReference type="OrthoDB" id="9780884at2"/>
<dbReference type="Pfam" id="PF00149">
    <property type="entry name" value="Metallophos"/>
    <property type="match status" value="1"/>
</dbReference>
<evidence type="ECO:0000313" key="7">
    <source>
        <dbReference type="Proteomes" id="UP000448943"/>
    </source>
</evidence>
<evidence type="ECO:0000256" key="2">
    <source>
        <dbReference type="ARBA" id="ARBA00022723"/>
    </source>
</evidence>
<name>A0A6N9Q4W1_9BACL</name>
<evidence type="ECO:0000259" key="5">
    <source>
        <dbReference type="Pfam" id="PF00149"/>
    </source>
</evidence>
<dbReference type="RefSeq" id="WP_160646613.1">
    <property type="nucleotide sequence ID" value="NZ_SIJB01000028.1"/>
</dbReference>
<sequence>MKEKISRRSFLNKIWKSGLTLMGLTVSIPSYSYFGERKWLQTNQIKLSSKRIPSPFSGLKIVHFSDLHLGFHMDDQYFDDLIKQVNAQQPDVICFTGDLIDEDASNLVDYIPKLQQFKAPLGKFAVLGNHDKIRSDAVAGVAEALMRSNFNLLINKNVQIKRQNAVMNISGVDDILIGNPNLDQALLEANQDTYTILLAHEPDFADIVQDYPVDLQLSGHSHGGQVRLPLIGHIITPPLSKKYVNGLYEVGDSLKVYTNRGIGTTIYPFRFFCRPEITVITLETAIL</sequence>
<dbReference type="InterPro" id="IPR051158">
    <property type="entry name" value="Metallophosphoesterase_sf"/>
</dbReference>
<keyword evidence="7" id="KW-1185">Reference proteome</keyword>
<evidence type="ECO:0000256" key="4">
    <source>
        <dbReference type="ARBA" id="ARBA00061089"/>
    </source>
</evidence>
<dbReference type="GO" id="GO:0008758">
    <property type="term" value="F:UDP-2,3-diacylglucosamine hydrolase activity"/>
    <property type="evidence" value="ECO:0007669"/>
    <property type="project" value="TreeGrafter"/>
</dbReference>
<keyword evidence="3" id="KW-0378">Hydrolase</keyword>
<dbReference type="GO" id="GO:0009245">
    <property type="term" value="P:lipid A biosynthetic process"/>
    <property type="evidence" value="ECO:0007669"/>
    <property type="project" value="TreeGrafter"/>
</dbReference>
<dbReference type="Proteomes" id="UP000448943">
    <property type="component" value="Unassembled WGS sequence"/>
</dbReference>
<dbReference type="SUPFAM" id="SSF56300">
    <property type="entry name" value="Metallo-dependent phosphatases"/>
    <property type="match status" value="1"/>
</dbReference>
<dbReference type="GO" id="GO:0016020">
    <property type="term" value="C:membrane"/>
    <property type="evidence" value="ECO:0007669"/>
    <property type="project" value="GOC"/>
</dbReference>
<dbReference type="CDD" id="cd07385">
    <property type="entry name" value="MPP_YkuE_C"/>
    <property type="match status" value="1"/>
</dbReference>
<keyword evidence="2" id="KW-0479">Metal-binding</keyword>
<dbReference type="PANTHER" id="PTHR31302:SF25">
    <property type="entry name" value="PHOSPHOESTERASE"/>
    <property type="match status" value="1"/>
</dbReference>
<protein>
    <submittedName>
        <fullName evidence="6">Metallophosphoesterase</fullName>
    </submittedName>
</protein>
<reference evidence="6 7" key="1">
    <citation type="submission" date="2019-01" db="EMBL/GenBank/DDBJ databases">
        <title>Chengkuizengella sp. nov., isolated from deep-sea sediment of East Pacific Ocean.</title>
        <authorList>
            <person name="Yang J."/>
            <person name="Lai Q."/>
            <person name="Shao Z."/>
        </authorList>
    </citation>
    <scope>NUCLEOTIDE SEQUENCE [LARGE SCALE GENOMIC DNA]</scope>
    <source>
        <strain evidence="6 7">YPA3-1-1</strain>
    </source>
</reference>
<evidence type="ECO:0000256" key="3">
    <source>
        <dbReference type="ARBA" id="ARBA00022801"/>
    </source>
</evidence>
<evidence type="ECO:0000313" key="6">
    <source>
        <dbReference type="EMBL" id="NBI29803.1"/>
    </source>
</evidence>
<dbReference type="InterPro" id="IPR004843">
    <property type="entry name" value="Calcineurin-like_PHP"/>
</dbReference>
<proteinExistence type="inferred from homology"/>